<feature type="region of interest" description="Disordered" evidence="1">
    <location>
        <begin position="251"/>
        <end position="303"/>
    </location>
</feature>
<name>A0A1Q3FAI3_CULTA</name>
<reference evidence="3" key="1">
    <citation type="submission" date="2017-01" db="EMBL/GenBank/DDBJ databases">
        <title>A deep insight into the sialotranscriptome of adult male and female Cluex tarsalis mosquitoes.</title>
        <authorList>
            <person name="Ribeiro J.M."/>
            <person name="Moreira F."/>
            <person name="Bernard K.A."/>
            <person name="Calvo E."/>
        </authorList>
    </citation>
    <scope>NUCLEOTIDE SEQUENCE</scope>
    <source>
        <strain evidence="3">Kern County</strain>
        <tissue evidence="3">Salivary glands</tissue>
    </source>
</reference>
<feature type="transmembrane region" description="Helical" evidence="2">
    <location>
        <begin position="30"/>
        <end position="47"/>
    </location>
</feature>
<accession>A0A1Q3FAI3</accession>
<feature type="region of interest" description="Disordered" evidence="1">
    <location>
        <begin position="176"/>
        <end position="195"/>
    </location>
</feature>
<feature type="region of interest" description="Disordered" evidence="1">
    <location>
        <begin position="340"/>
        <end position="402"/>
    </location>
</feature>
<feature type="compositionally biased region" description="Acidic residues" evidence="1">
    <location>
        <begin position="186"/>
        <end position="195"/>
    </location>
</feature>
<dbReference type="AlphaFoldDB" id="A0A1Q3FAI3"/>
<feature type="compositionally biased region" description="Basic residues" evidence="1">
    <location>
        <begin position="279"/>
        <end position="288"/>
    </location>
</feature>
<keyword evidence="2" id="KW-0812">Transmembrane</keyword>
<feature type="compositionally biased region" description="Low complexity" evidence="1">
    <location>
        <begin position="289"/>
        <end position="303"/>
    </location>
</feature>
<evidence type="ECO:0000256" key="2">
    <source>
        <dbReference type="SAM" id="Phobius"/>
    </source>
</evidence>
<feature type="region of interest" description="Disordered" evidence="1">
    <location>
        <begin position="207"/>
        <end position="229"/>
    </location>
</feature>
<organism evidence="3">
    <name type="scientific">Culex tarsalis</name>
    <name type="common">Encephalitis mosquito</name>
    <dbReference type="NCBI Taxonomy" id="7177"/>
    <lineage>
        <taxon>Eukaryota</taxon>
        <taxon>Metazoa</taxon>
        <taxon>Ecdysozoa</taxon>
        <taxon>Arthropoda</taxon>
        <taxon>Hexapoda</taxon>
        <taxon>Insecta</taxon>
        <taxon>Pterygota</taxon>
        <taxon>Neoptera</taxon>
        <taxon>Endopterygota</taxon>
        <taxon>Diptera</taxon>
        <taxon>Nematocera</taxon>
        <taxon>Culicoidea</taxon>
        <taxon>Culicidae</taxon>
        <taxon>Culicinae</taxon>
        <taxon>Culicini</taxon>
        <taxon>Culex</taxon>
        <taxon>Culex</taxon>
    </lineage>
</organism>
<feature type="compositionally biased region" description="Low complexity" evidence="1">
    <location>
        <begin position="217"/>
        <end position="229"/>
    </location>
</feature>
<proteinExistence type="predicted"/>
<keyword evidence="2" id="KW-1133">Transmembrane helix</keyword>
<evidence type="ECO:0000256" key="1">
    <source>
        <dbReference type="SAM" id="MobiDB-lite"/>
    </source>
</evidence>
<feature type="transmembrane region" description="Helical" evidence="2">
    <location>
        <begin position="76"/>
        <end position="93"/>
    </location>
</feature>
<sequence length="402" mass="43552">MFKVTKATGAYAALVSVVSGTIMWFNFRPLGIFFCSALAMFWARQYAHLRLQISPLFEEKLRNGARRALDLRAARPGLFCGLISALLVLAAVIGHVVSAPYIVVTLLVLSIVISTKYDIKIVADHREPVPSACLLDQEVAEFLPEITEANASLLKQVGEDADVSAVYKPDSATISERTGGGAAAAAEEDDDDDTYSDLLMPQNSIRELEEAEEDRSSTSSSDELLLGGSEPVMQAVVPAESSGEIRFKSSHFNANTSSDSDDSISRGLSFDDVPDRGVAKRKSHHHHQQQQQHQQFQQQQYEQVRPQQQDQLVALAGNLLTSGNLLSYLTTAVTAAAMSQSQPGPASSHGYGARQQQPPNRMTVSSSAGGSRRSYAEAGDDSTDEDGDSDFEMLNPDELNNV</sequence>
<feature type="compositionally biased region" description="Acidic residues" evidence="1">
    <location>
        <begin position="378"/>
        <end position="391"/>
    </location>
</feature>
<dbReference type="EMBL" id="GFDL01010451">
    <property type="protein sequence ID" value="JAV24594.1"/>
    <property type="molecule type" value="Transcribed_RNA"/>
</dbReference>
<feature type="compositionally biased region" description="Polar residues" evidence="1">
    <location>
        <begin position="354"/>
        <end position="364"/>
    </location>
</feature>
<keyword evidence="2" id="KW-0472">Membrane</keyword>
<protein>
    <submittedName>
        <fullName evidence="3">Protein with signal anchor</fullName>
    </submittedName>
</protein>
<feature type="compositionally biased region" description="Low complexity" evidence="1">
    <location>
        <begin position="365"/>
        <end position="377"/>
    </location>
</feature>
<evidence type="ECO:0000313" key="3">
    <source>
        <dbReference type="EMBL" id="JAV24594.1"/>
    </source>
</evidence>